<dbReference type="EMBL" id="BPTR01000001">
    <property type="protein sequence ID" value="GJG28941.1"/>
    <property type="molecule type" value="Genomic_DNA"/>
</dbReference>
<evidence type="ECO:0000313" key="2">
    <source>
        <dbReference type="Proteomes" id="UP000887043"/>
    </source>
</evidence>
<dbReference type="Proteomes" id="UP000887043">
    <property type="component" value="Unassembled WGS sequence"/>
</dbReference>
<gene>
    <name evidence="1" type="ORF">PRRU23_26410</name>
</gene>
<dbReference type="AlphaFoldDB" id="A0AA37I4F2"/>
<dbReference type="RefSeq" id="WP_039870081.1">
    <property type="nucleotide sequence ID" value="NZ_BPTR01000001.1"/>
</dbReference>
<protein>
    <submittedName>
        <fullName evidence="1">Uncharacterized protein</fullName>
    </submittedName>
</protein>
<accession>A0AA37I4F2</accession>
<name>A0AA37I4F2_SEGBR</name>
<proteinExistence type="predicted"/>
<evidence type="ECO:0000313" key="1">
    <source>
        <dbReference type="EMBL" id="GJG28941.1"/>
    </source>
</evidence>
<reference evidence="1" key="1">
    <citation type="submission" date="2021-08" db="EMBL/GenBank/DDBJ databases">
        <title>Prevotella lacticifex sp. nov., isolated from rumen of cow.</title>
        <authorList>
            <person name="Shinkai T."/>
            <person name="Ikeyama N."/>
            <person name="Kumagai M."/>
            <person name="Ohmori H."/>
            <person name="Sakamoto M."/>
            <person name="Ohkuma M."/>
            <person name="Mitsumori M."/>
        </authorList>
    </citation>
    <scope>NUCLEOTIDE SEQUENCE</scope>
    <source>
        <strain evidence="1">DSM 11371</strain>
    </source>
</reference>
<organism evidence="1 2">
    <name type="scientific">Segatella bryantii</name>
    <name type="common">Prevotella bryantii</name>
    <dbReference type="NCBI Taxonomy" id="77095"/>
    <lineage>
        <taxon>Bacteria</taxon>
        <taxon>Pseudomonadati</taxon>
        <taxon>Bacteroidota</taxon>
        <taxon>Bacteroidia</taxon>
        <taxon>Bacteroidales</taxon>
        <taxon>Prevotellaceae</taxon>
        <taxon>Segatella</taxon>
    </lineage>
</organism>
<sequence>MTYKDSHYYINTTVNGHDSVWIYVESGLPGILINEHNYNRLFIDSLYQTVDSGYSEIKSFYGSYPVSKISCGKVNIGDLSYQGNIYVIDGYDKIGVPIHLLKNEKDSTANMIRFHFSRRILDFVGKDSVTPKNEYKMVELSPMPVVETTLFLADTYGHRGSIKGKFVFDLGNSSPLFLFTRNSSLQSFIKRNDFKIFPAKDKSGNNVGNGIYASYCNVGMKRIRNASIGLADKIYISDILGSMGPSLFLKGYVIVDAQKGIIYYE</sequence>
<comment type="caution">
    <text evidence="1">The sequence shown here is derived from an EMBL/GenBank/DDBJ whole genome shotgun (WGS) entry which is preliminary data.</text>
</comment>